<evidence type="ECO:0000256" key="2">
    <source>
        <dbReference type="SAM" id="SignalP"/>
    </source>
</evidence>
<feature type="signal peptide" evidence="2">
    <location>
        <begin position="1"/>
        <end position="24"/>
    </location>
</feature>
<proteinExistence type="predicted"/>
<evidence type="ECO:0000259" key="3">
    <source>
        <dbReference type="Pfam" id="PF15902"/>
    </source>
</evidence>
<dbReference type="InterPro" id="IPR052025">
    <property type="entry name" value="Xyloglucanase_GH74"/>
</dbReference>
<keyword evidence="4" id="KW-0378">Hydrolase</keyword>
<dbReference type="InterPro" id="IPR036278">
    <property type="entry name" value="Sialidase_sf"/>
</dbReference>
<organism evidence="4 5">
    <name type="scientific">Carboxylicivirga sediminis</name>
    <dbReference type="NCBI Taxonomy" id="2006564"/>
    <lineage>
        <taxon>Bacteria</taxon>
        <taxon>Pseudomonadati</taxon>
        <taxon>Bacteroidota</taxon>
        <taxon>Bacteroidia</taxon>
        <taxon>Marinilabiliales</taxon>
        <taxon>Marinilabiliaceae</taxon>
        <taxon>Carboxylicivirga</taxon>
    </lineage>
</organism>
<dbReference type="Proteomes" id="UP000679220">
    <property type="component" value="Unassembled WGS sequence"/>
</dbReference>
<evidence type="ECO:0000313" key="4">
    <source>
        <dbReference type="EMBL" id="MBR8535500.1"/>
    </source>
</evidence>
<reference evidence="4" key="1">
    <citation type="journal article" date="2018" name="Int. J. Syst. Evol. Microbiol.">
        <title>Carboxylicivirga sediminis sp. nov., isolated from coastal sediment.</title>
        <authorList>
            <person name="Wang F.Q."/>
            <person name="Ren L.H."/>
            <person name="Zou R.J."/>
            <person name="Sun Y.Z."/>
            <person name="Liu X.J."/>
            <person name="Jiang F."/>
            <person name="Liu L.J."/>
        </authorList>
    </citation>
    <scope>NUCLEOTIDE SEQUENCE</scope>
    <source>
        <strain evidence="4">JR1</strain>
    </source>
</reference>
<sequence length="1085" mass="119890">MKRIRKRGILLSITLIVCSFALSAQSLLNDSTFSGLKLRSIGPALMSGRIADIAIHPANPNIWYVAVGSGGVWKTVNAGTTWQPIFDKQSVYSTGCITIDPNNHHVIWLGTGENVGGRHVSFGDGIYKSEDDGATWTNMGLTATEHISKIIVHPHNSNVIWVAAQGPLWSKGGERGIFLSTDGGQNWTQTLGDKQWTGATDLVIDPRNPDVLYAATWQRHRNVAAYMGGGPGSGIYRSDDGGNTWQKLSKGLPDSNMGKIGLAISPQQPDVLYAAIELNHRTGGVYRSSNKGASWSKMSDAVSGATGPHYYQELYACPHQFDKLYLVDVRMQVSADGGKTFKRMSEQHKHSDNHAIAFRDGDPDYLLVGTDGGLYETFDGTRNWRYVANLPVTQFYKLAVDDAEPFYHIYGGTQDNNTQGGPSRTDKSSGISNADWYITLFADGHQPATEPGNPNIVYCEWQEGNLVRVDKTNGEIVHIQPQPQEGEPFERFNWDAPILVSPHQPSRLYFASQRVWRSDNRGDSWTAISGDLTKNEERLSLPIMGSTQSWDNAWDLSAMSTYNTITSLAESPLQQGLIYAGTDDGLISITDDGGANWRSLTVDKLPGVPATAFVNDIKADLFDANTVYVCLDNHKFGDFKPYLYKSTDKGKSWSVIKGNLPDKTLVWRFVQDHINPSLCFVGTEFGLYFTIDGGDNWTQLTGNVPTISFRDIAIQRRENDLVGASFGRGFYVLDDYSPLRHVNQEQLQQEATLFPTRAALRYIPRPGMTMGGKGAQGAAFFTAPNPAFGAVFTYYLKDDYPMLKQQRRKKEKATLKKGEAIQFLGWEQVEKERRQDTTKVWLSITDDNGQLIRRLPAPAGKGFHRIAWDLRYASISPVSPAKPSNKGSGYLAPSGTYIASLSKEADGETIPLSSPIEFEVVPINAGSLEQANENSIDGYIAELRTMQKNISAINKVVKEAFKQVDALTLAAQQSKLEAGIAEQQLHDIRQRLYDIDEKLNGNASKNMIGEKSKPSVNSRFMAASQNIANNTYGPTATQKQNLAIAQHALMIIKEDVKQMVEIDLKQVMQLILDNDGPWVEGMPLP</sequence>
<feature type="domain" description="Sortilin N-terminal" evidence="3">
    <location>
        <begin position="126"/>
        <end position="251"/>
    </location>
</feature>
<gene>
    <name evidence="4" type="ORF">KDU71_08010</name>
</gene>
<dbReference type="Pfam" id="PF15902">
    <property type="entry name" value="Sortilin-Vps10"/>
    <property type="match status" value="1"/>
</dbReference>
<name>A0A941IWT9_9BACT</name>
<evidence type="ECO:0000256" key="1">
    <source>
        <dbReference type="ARBA" id="ARBA00022737"/>
    </source>
</evidence>
<protein>
    <submittedName>
        <fullName evidence="4">Glycosyl hydrolase</fullName>
    </submittedName>
</protein>
<reference evidence="4" key="2">
    <citation type="submission" date="2021-04" db="EMBL/GenBank/DDBJ databases">
        <authorList>
            <person name="Zhang T."/>
            <person name="Zhang Y."/>
            <person name="Lu D."/>
            <person name="Zuo D."/>
            <person name="Du Z."/>
        </authorList>
    </citation>
    <scope>NUCLEOTIDE SEQUENCE</scope>
    <source>
        <strain evidence="4">JR1</strain>
    </source>
</reference>
<evidence type="ECO:0000313" key="5">
    <source>
        <dbReference type="Proteomes" id="UP000679220"/>
    </source>
</evidence>
<dbReference type="SUPFAM" id="SSF110296">
    <property type="entry name" value="Oligoxyloglucan reducing end-specific cellobiohydrolase"/>
    <property type="match status" value="1"/>
</dbReference>
<keyword evidence="1" id="KW-0677">Repeat</keyword>
<dbReference type="EMBL" id="JAGTAR010000009">
    <property type="protein sequence ID" value="MBR8535500.1"/>
    <property type="molecule type" value="Genomic_DNA"/>
</dbReference>
<dbReference type="Gene3D" id="2.130.10.10">
    <property type="entry name" value="YVTN repeat-like/Quinoprotein amine dehydrogenase"/>
    <property type="match status" value="4"/>
</dbReference>
<dbReference type="PANTHER" id="PTHR43739">
    <property type="entry name" value="XYLOGLUCANASE (EUROFUNG)"/>
    <property type="match status" value="1"/>
</dbReference>
<accession>A0A941IWT9</accession>
<dbReference type="InterPro" id="IPR031778">
    <property type="entry name" value="Sortilin_N"/>
</dbReference>
<dbReference type="PANTHER" id="PTHR43739:SF5">
    <property type="entry name" value="EXO-ALPHA-SIALIDASE"/>
    <property type="match status" value="1"/>
</dbReference>
<dbReference type="AlphaFoldDB" id="A0A941IWT9"/>
<dbReference type="Gene3D" id="2.60.40.4070">
    <property type="match status" value="1"/>
</dbReference>
<dbReference type="GO" id="GO:0016787">
    <property type="term" value="F:hydrolase activity"/>
    <property type="evidence" value="ECO:0007669"/>
    <property type="project" value="UniProtKB-KW"/>
</dbReference>
<keyword evidence="2" id="KW-0732">Signal</keyword>
<dbReference type="RefSeq" id="WP_212189412.1">
    <property type="nucleotide sequence ID" value="NZ_JAGTAR010000009.1"/>
</dbReference>
<dbReference type="InterPro" id="IPR015943">
    <property type="entry name" value="WD40/YVTN_repeat-like_dom_sf"/>
</dbReference>
<dbReference type="SUPFAM" id="SSF50939">
    <property type="entry name" value="Sialidases"/>
    <property type="match status" value="1"/>
</dbReference>
<dbReference type="GO" id="GO:0010411">
    <property type="term" value="P:xyloglucan metabolic process"/>
    <property type="evidence" value="ECO:0007669"/>
    <property type="project" value="TreeGrafter"/>
</dbReference>
<dbReference type="CDD" id="cd15482">
    <property type="entry name" value="Sialidase_non-viral"/>
    <property type="match status" value="1"/>
</dbReference>
<comment type="caution">
    <text evidence="4">The sequence shown here is derived from an EMBL/GenBank/DDBJ whole genome shotgun (WGS) entry which is preliminary data.</text>
</comment>
<feature type="chain" id="PRO_5037575371" evidence="2">
    <location>
        <begin position="25"/>
        <end position="1085"/>
    </location>
</feature>
<keyword evidence="5" id="KW-1185">Reference proteome</keyword>